<feature type="region of interest" description="Disordered" evidence="2">
    <location>
        <begin position="183"/>
        <end position="211"/>
    </location>
</feature>
<organism evidence="3 4">
    <name type="scientific">Heterorhabditis bacteriophora</name>
    <name type="common">Entomopathogenic nematode worm</name>
    <dbReference type="NCBI Taxonomy" id="37862"/>
    <lineage>
        <taxon>Eukaryota</taxon>
        <taxon>Metazoa</taxon>
        <taxon>Ecdysozoa</taxon>
        <taxon>Nematoda</taxon>
        <taxon>Chromadorea</taxon>
        <taxon>Rhabditida</taxon>
        <taxon>Rhabditina</taxon>
        <taxon>Rhabditomorpha</taxon>
        <taxon>Strongyloidea</taxon>
        <taxon>Heterorhabditidae</taxon>
        <taxon>Heterorhabditis</taxon>
    </lineage>
</organism>
<feature type="region of interest" description="Disordered" evidence="2">
    <location>
        <begin position="44"/>
        <end position="63"/>
    </location>
</feature>
<keyword evidence="3" id="KW-1185">Reference proteome</keyword>
<evidence type="ECO:0000256" key="2">
    <source>
        <dbReference type="SAM" id="MobiDB-lite"/>
    </source>
</evidence>
<dbReference type="Proteomes" id="UP000095283">
    <property type="component" value="Unplaced"/>
</dbReference>
<feature type="compositionally biased region" description="Polar residues" evidence="2">
    <location>
        <begin position="231"/>
        <end position="253"/>
    </location>
</feature>
<reference evidence="4" key="1">
    <citation type="submission" date="2016-11" db="UniProtKB">
        <authorList>
            <consortium name="WormBaseParasite"/>
        </authorList>
    </citation>
    <scope>IDENTIFICATION</scope>
</reference>
<accession>A0A1I7XTR2</accession>
<dbReference type="WBParaSite" id="Hba_20726">
    <property type="protein sequence ID" value="Hba_20726"/>
    <property type="gene ID" value="Hba_20726"/>
</dbReference>
<keyword evidence="1" id="KW-0175">Coiled coil</keyword>
<protein>
    <submittedName>
        <fullName evidence="4">Uncharacterized protein</fullName>
    </submittedName>
</protein>
<feature type="region of interest" description="Disordered" evidence="2">
    <location>
        <begin position="223"/>
        <end position="270"/>
    </location>
</feature>
<feature type="coiled-coil region" evidence="1">
    <location>
        <begin position="411"/>
        <end position="438"/>
    </location>
</feature>
<feature type="region of interest" description="Disordered" evidence="2">
    <location>
        <begin position="1"/>
        <end position="33"/>
    </location>
</feature>
<dbReference type="AlphaFoldDB" id="A0A1I7XTR2"/>
<evidence type="ECO:0000256" key="1">
    <source>
        <dbReference type="SAM" id="Coils"/>
    </source>
</evidence>
<sequence length="794" mass="91816">MKNAKKGQASEIKNVPREDNDYKSKRRRKVSNYEKAKQVFELIQEEKKQQREQEDLARQKRQEAMESYLSTNKKMNRAIKKRNKKGQPDLGAQVEVNFVLHHLDFGKIYLVHHTMSGLGPKPFLRKGSGMKTKINYPVLRRSSSKPFDNEAQYIDPDLKHICLVTESTGHFEKVEREIADMHRSAEEDGLSAAEYQSTNGTSSEGGDSKMSLTTRMNRQEAQRMEQWAAKGNSTPSDVTPSNLSTPLGSSTPHGRQWGNEEPAIISGTSNKYSSFPSRLNFGSSESSHSEERRLIAPNQAPLAENFKSIFETQQSPRPIRPSQSTRRFISSIPAERVGRDLGVQKNVETAHPPVMPEIDNNRRRSIRYSDVEQKLAMQLRDAIAHLDYADSQLQRKAKEITLVFEKFLKDKAAFEVDKERLERSKKQLEREKKLLVKNGTNKENSLKEQLDDAMKTISDRDRQLTGMRVKMRKLEERNEKVEKELENSNNKTEKLQKNVLNLQVSLSEIPFNASFRIISSINTLIYYTNLFLAPTSVCSRKFSQANATHGCRSPSRPDEKWKSRWTKVTTTECNCEVYEYSNGDIRWLSPDRTVEINYYGSYGASMIDLGEGKLIRYFNIGQVCFMLIYSTICLFKKIRIFKVDLQLMFRLRFGVHQERYLGLTLFRKTGLKQCCNLMGRFLSKFHDTPVNSSFRGHPSDRHVINHTYVEPEWLEPQYKLRRFADRSMKLKLRNLTVCFMGDQDIGYINHITIVDDQQHKQFCVRWGRDMREKQRQIEAAKIAALTAMNNTPLL</sequence>
<proteinExistence type="predicted"/>
<feature type="compositionally biased region" description="Polar residues" evidence="2">
    <location>
        <begin position="194"/>
        <end position="211"/>
    </location>
</feature>
<evidence type="ECO:0000313" key="4">
    <source>
        <dbReference type="WBParaSite" id="Hba_20726"/>
    </source>
</evidence>
<feature type="compositionally biased region" description="Basic and acidic residues" evidence="2">
    <location>
        <begin position="14"/>
        <end position="23"/>
    </location>
</feature>
<evidence type="ECO:0000313" key="3">
    <source>
        <dbReference type="Proteomes" id="UP000095283"/>
    </source>
</evidence>
<feature type="coiled-coil region" evidence="1">
    <location>
        <begin position="464"/>
        <end position="505"/>
    </location>
</feature>
<name>A0A1I7XTR2_HETBA</name>